<dbReference type="GO" id="GO:0022857">
    <property type="term" value="F:transmembrane transporter activity"/>
    <property type="evidence" value="ECO:0007669"/>
    <property type="project" value="InterPro"/>
</dbReference>
<dbReference type="InterPro" id="IPR020846">
    <property type="entry name" value="MFS_dom"/>
</dbReference>
<feature type="transmembrane region" description="Helical" evidence="8">
    <location>
        <begin position="310"/>
        <end position="331"/>
    </location>
</feature>
<keyword evidence="3" id="KW-1003">Cell membrane</keyword>
<feature type="transmembrane region" description="Helical" evidence="8">
    <location>
        <begin position="451"/>
        <end position="471"/>
    </location>
</feature>
<dbReference type="Gene3D" id="1.20.1720.10">
    <property type="entry name" value="Multidrug resistance protein D"/>
    <property type="match status" value="1"/>
</dbReference>
<name>C7PZI4_CATAD</name>
<gene>
    <name evidence="10" type="ordered locus">Caci_2726</name>
</gene>
<evidence type="ECO:0000256" key="8">
    <source>
        <dbReference type="SAM" id="Phobius"/>
    </source>
</evidence>
<evidence type="ECO:0000256" key="4">
    <source>
        <dbReference type="ARBA" id="ARBA00022692"/>
    </source>
</evidence>
<feature type="transmembrane region" description="Helical" evidence="8">
    <location>
        <begin position="114"/>
        <end position="135"/>
    </location>
</feature>
<keyword evidence="11" id="KW-1185">Reference proteome</keyword>
<dbReference type="KEGG" id="cai:Caci_2726"/>
<dbReference type="PRINTS" id="PR01036">
    <property type="entry name" value="TCRTETB"/>
</dbReference>
<dbReference type="RefSeq" id="WP_012786934.1">
    <property type="nucleotide sequence ID" value="NC_013131.1"/>
</dbReference>
<keyword evidence="2" id="KW-0813">Transport</keyword>
<dbReference type="Pfam" id="PF07690">
    <property type="entry name" value="MFS_1"/>
    <property type="match status" value="1"/>
</dbReference>
<comment type="subcellular location">
    <subcellularLocation>
        <location evidence="1">Cell membrane</location>
        <topology evidence="1">Multi-pass membrane protein</topology>
    </subcellularLocation>
</comment>
<keyword evidence="5 8" id="KW-1133">Transmembrane helix</keyword>
<evidence type="ECO:0000256" key="7">
    <source>
        <dbReference type="SAM" id="MobiDB-lite"/>
    </source>
</evidence>
<feature type="transmembrane region" description="Helical" evidence="8">
    <location>
        <begin position="241"/>
        <end position="260"/>
    </location>
</feature>
<feature type="transmembrane region" description="Helical" evidence="8">
    <location>
        <begin position="21"/>
        <end position="41"/>
    </location>
</feature>
<dbReference type="Proteomes" id="UP000000851">
    <property type="component" value="Chromosome"/>
</dbReference>
<dbReference type="PANTHER" id="PTHR42718">
    <property type="entry name" value="MAJOR FACILITATOR SUPERFAMILY MULTIDRUG TRANSPORTER MFSC"/>
    <property type="match status" value="1"/>
</dbReference>
<dbReference type="InParanoid" id="C7PZI4"/>
<accession>C7PZI4</accession>
<keyword evidence="6 8" id="KW-0472">Membrane</keyword>
<dbReference type="STRING" id="479433.Caci_2726"/>
<evidence type="ECO:0000313" key="11">
    <source>
        <dbReference type="Proteomes" id="UP000000851"/>
    </source>
</evidence>
<feature type="transmembrane region" description="Helical" evidence="8">
    <location>
        <begin position="281"/>
        <end position="304"/>
    </location>
</feature>
<feature type="transmembrane region" description="Helical" evidence="8">
    <location>
        <begin position="89"/>
        <end position="108"/>
    </location>
</feature>
<dbReference type="EMBL" id="CP001700">
    <property type="protein sequence ID" value="ACU71641.1"/>
    <property type="molecule type" value="Genomic_DNA"/>
</dbReference>
<proteinExistence type="predicted"/>
<organism evidence="10 11">
    <name type="scientific">Catenulispora acidiphila (strain DSM 44928 / JCM 14897 / NBRC 102108 / NRRL B-24433 / ID139908)</name>
    <dbReference type="NCBI Taxonomy" id="479433"/>
    <lineage>
        <taxon>Bacteria</taxon>
        <taxon>Bacillati</taxon>
        <taxon>Actinomycetota</taxon>
        <taxon>Actinomycetes</taxon>
        <taxon>Catenulisporales</taxon>
        <taxon>Catenulisporaceae</taxon>
        <taxon>Catenulispora</taxon>
    </lineage>
</organism>
<dbReference type="OrthoDB" id="7375466at2"/>
<evidence type="ECO:0000259" key="9">
    <source>
        <dbReference type="PROSITE" id="PS50850"/>
    </source>
</evidence>
<dbReference type="NCBIfam" id="TIGR00711">
    <property type="entry name" value="efflux_EmrB"/>
    <property type="match status" value="1"/>
</dbReference>
<dbReference type="eggNOG" id="COG0477">
    <property type="taxonomic scope" value="Bacteria"/>
</dbReference>
<feature type="transmembrane region" description="Helical" evidence="8">
    <location>
        <begin position="61"/>
        <end position="77"/>
    </location>
</feature>
<reference evidence="10 11" key="1">
    <citation type="journal article" date="2009" name="Stand. Genomic Sci.">
        <title>Complete genome sequence of Catenulispora acidiphila type strain (ID 139908).</title>
        <authorList>
            <person name="Copeland A."/>
            <person name="Lapidus A."/>
            <person name="Glavina Del Rio T."/>
            <person name="Nolan M."/>
            <person name="Lucas S."/>
            <person name="Chen F."/>
            <person name="Tice H."/>
            <person name="Cheng J.F."/>
            <person name="Bruce D."/>
            <person name="Goodwin L."/>
            <person name="Pitluck S."/>
            <person name="Mikhailova N."/>
            <person name="Pati A."/>
            <person name="Ivanova N."/>
            <person name="Mavromatis K."/>
            <person name="Chen A."/>
            <person name="Palaniappan K."/>
            <person name="Chain P."/>
            <person name="Land M."/>
            <person name="Hauser L."/>
            <person name="Chang Y.J."/>
            <person name="Jeffries C.D."/>
            <person name="Chertkov O."/>
            <person name="Brettin T."/>
            <person name="Detter J.C."/>
            <person name="Han C."/>
            <person name="Ali Z."/>
            <person name="Tindall B.J."/>
            <person name="Goker M."/>
            <person name="Bristow J."/>
            <person name="Eisen J.A."/>
            <person name="Markowitz V."/>
            <person name="Hugenholtz P."/>
            <person name="Kyrpides N.C."/>
            <person name="Klenk H.P."/>
        </authorList>
    </citation>
    <scope>NUCLEOTIDE SEQUENCE [LARGE SCALE GENOMIC DNA]</scope>
    <source>
        <strain evidence="11">DSM 44928 / JCM 14897 / NBRC 102108 / NRRL B-24433 / ID139908</strain>
    </source>
</reference>
<dbReference type="CDD" id="cd17321">
    <property type="entry name" value="MFS_MMR_MDR_like"/>
    <property type="match status" value="1"/>
</dbReference>
<feature type="transmembrane region" description="Helical" evidence="8">
    <location>
        <begin position="419"/>
        <end position="439"/>
    </location>
</feature>
<dbReference type="HOGENOM" id="CLU_000960_28_2_11"/>
<dbReference type="Gene3D" id="1.20.1250.20">
    <property type="entry name" value="MFS general substrate transporter like domains"/>
    <property type="match status" value="1"/>
</dbReference>
<feature type="domain" description="Major facilitator superfamily (MFS) profile" evidence="9">
    <location>
        <begin position="23"/>
        <end position="473"/>
    </location>
</feature>
<dbReference type="InterPro" id="IPR011701">
    <property type="entry name" value="MFS"/>
</dbReference>
<evidence type="ECO:0000313" key="10">
    <source>
        <dbReference type="EMBL" id="ACU71641.1"/>
    </source>
</evidence>
<sequence>MTQSYERAAPPDDGPADPNRWRALTVCLVAGFMTLLDVSIVNVGLPQMEAGLRASPADVSWVRAGYTLTFGLVLVPSGKLGDALGRKRVFLLGLFLFTGVSLMCALSPTAQWLVVARLLQGVAGGLLNPQIIAMIQQLFRGSERGKAFGLYGGTVAVATAIGPLAGGLLIEAGGWRWMFLINLPIGVVGLVLGVLLVPKIPPRRRGRGMDLVGVALLGGGITSIMLPLIEQEQGGAAVHWWLLGLAAVLLVAFVFWERWWKGRGLDPLVNLSLLRTPSFGASSLVGLAYFAGYPGVLFILSLYLQQGRAYSALAAGATSMPFAVGSAISAAVSGRAVYRIGRVLVVAGLVAVLAGLIPAAVIIQHDTGGAVWARLFLPLLVAGLGSGLVIGPNQTLALQFVPPASSGTAAAMVQTGQRIGMSVGTAMAATMFFGHLKVLRHDYSGAASRSLYGAAALVTVALAAASVDLAAARRLRRRPATGQAAEVPGSRTGSAVVKRS</sequence>
<dbReference type="PROSITE" id="PS50850">
    <property type="entry name" value="MFS"/>
    <property type="match status" value="1"/>
</dbReference>
<feature type="transmembrane region" description="Helical" evidence="8">
    <location>
        <begin position="147"/>
        <end position="170"/>
    </location>
</feature>
<dbReference type="SUPFAM" id="SSF103473">
    <property type="entry name" value="MFS general substrate transporter"/>
    <property type="match status" value="2"/>
</dbReference>
<evidence type="ECO:0000256" key="6">
    <source>
        <dbReference type="ARBA" id="ARBA00023136"/>
    </source>
</evidence>
<dbReference type="InterPro" id="IPR004638">
    <property type="entry name" value="EmrB-like"/>
</dbReference>
<protein>
    <submittedName>
        <fullName evidence="10">Drug resistance transporter, EmrB/QacA subfamily</fullName>
    </submittedName>
</protein>
<evidence type="ECO:0000256" key="5">
    <source>
        <dbReference type="ARBA" id="ARBA00022989"/>
    </source>
</evidence>
<dbReference type="InterPro" id="IPR036259">
    <property type="entry name" value="MFS_trans_sf"/>
</dbReference>
<evidence type="ECO:0000256" key="3">
    <source>
        <dbReference type="ARBA" id="ARBA00022475"/>
    </source>
</evidence>
<evidence type="ECO:0000256" key="2">
    <source>
        <dbReference type="ARBA" id="ARBA00022448"/>
    </source>
</evidence>
<dbReference type="PANTHER" id="PTHR42718:SF39">
    <property type="entry name" value="ACTINORHODIN TRANSPORTER-RELATED"/>
    <property type="match status" value="1"/>
</dbReference>
<feature type="transmembrane region" description="Helical" evidence="8">
    <location>
        <begin position="375"/>
        <end position="398"/>
    </location>
</feature>
<keyword evidence="4 8" id="KW-0812">Transmembrane</keyword>
<evidence type="ECO:0000256" key="1">
    <source>
        <dbReference type="ARBA" id="ARBA00004651"/>
    </source>
</evidence>
<feature type="transmembrane region" description="Helical" evidence="8">
    <location>
        <begin position="343"/>
        <end position="363"/>
    </location>
</feature>
<dbReference type="GO" id="GO:0005886">
    <property type="term" value="C:plasma membrane"/>
    <property type="evidence" value="ECO:0007669"/>
    <property type="project" value="UniProtKB-SubCell"/>
</dbReference>
<feature type="transmembrane region" description="Helical" evidence="8">
    <location>
        <begin position="209"/>
        <end position="229"/>
    </location>
</feature>
<feature type="region of interest" description="Disordered" evidence="7">
    <location>
        <begin position="478"/>
        <end position="500"/>
    </location>
</feature>
<feature type="transmembrane region" description="Helical" evidence="8">
    <location>
        <begin position="176"/>
        <end position="197"/>
    </location>
</feature>
<dbReference type="AlphaFoldDB" id="C7PZI4"/>